<sequence length="414" mass="46582">SDEDNSADPGDWTDGPQKLPKEDEEKIKKGREQRKKKRQHDPFMLPSDDENHDNQDGGDDHKPTTEEINKIPVKVDDGTLGADVRVERMGILPVKTGKRPKIPRVVKKGPKVLKDESEEIKEKQNAPDENDPLAMAIDWDKPIDESMPHLQPYKQYQRSYCTKIHERAETRNKAIKSFFFFFFLSFRLSLLNPFSGPSNYNKLFQPCKLMSAFKKTHLHLYLFVCLFVTKKPKRKGKGKEKEKTKGKGKGKEKGSKNADADPKSEKKEKSNEKKVSKSKITETTATTTAEPAVDDFLSLFAPTTTNDTKASAPATVAEGNGTADEQGKGAKKKSKKTKKEKAKENGTTEEADVFDPLAVLNDDNDKVQENKKSKDTKSSKSSKKSKHADKEDGKNEKSKKDPKKRKTGKSKTDK</sequence>
<evidence type="ECO:0000256" key="1">
    <source>
        <dbReference type="SAM" id="MobiDB-lite"/>
    </source>
</evidence>
<dbReference type="EMBL" id="ASPP01005665">
    <property type="protein sequence ID" value="ETO30125.1"/>
    <property type="molecule type" value="Genomic_DNA"/>
</dbReference>
<dbReference type="PANTHER" id="PTHR33700">
    <property type="entry name" value="MYB-LIKE PROTEIN X"/>
    <property type="match status" value="1"/>
</dbReference>
<evidence type="ECO:0000313" key="2">
    <source>
        <dbReference type="EMBL" id="ETO30125.1"/>
    </source>
</evidence>
<keyword evidence="3" id="KW-1185">Reference proteome</keyword>
<feature type="region of interest" description="Disordered" evidence="1">
    <location>
        <begin position="113"/>
        <end position="132"/>
    </location>
</feature>
<dbReference type="AlphaFoldDB" id="X6NUZ0"/>
<dbReference type="Proteomes" id="UP000023152">
    <property type="component" value="Unassembled WGS sequence"/>
</dbReference>
<organism evidence="2 3">
    <name type="scientific">Reticulomyxa filosa</name>
    <dbReference type="NCBI Taxonomy" id="46433"/>
    <lineage>
        <taxon>Eukaryota</taxon>
        <taxon>Sar</taxon>
        <taxon>Rhizaria</taxon>
        <taxon>Retaria</taxon>
        <taxon>Foraminifera</taxon>
        <taxon>Monothalamids</taxon>
        <taxon>Reticulomyxidae</taxon>
        <taxon>Reticulomyxa</taxon>
    </lineage>
</organism>
<name>X6NUZ0_RETFI</name>
<feature type="compositionally biased region" description="Basic residues" evidence="1">
    <location>
        <begin position="329"/>
        <end position="340"/>
    </location>
</feature>
<feature type="compositionally biased region" description="Basic and acidic residues" evidence="1">
    <location>
        <begin position="52"/>
        <end position="74"/>
    </location>
</feature>
<accession>X6NUZ0</accession>
<feature type="region of interest" description="Disordered" evidence="1">
    <location>
        <begin position="235"/>
        <end position="283"/>
    </location>
</feature>
<dbReference type="PANTHER" id="PTHR33700:SF4">
    <property type="entry name" value="MYB-LIKE PROTEIN X"/>
    <property type="match status" value="1"/>
</dbReference>
<feature type="compositionally biased region" description="Basic and acidic residues" evidence="1">
    <location>
        <begin position="239"/>
        <end position="275"/>
    </location>
</feature>
<protein>
    <submittedName>
        <fullName evidence="2">Uncharacterized protein</fullName>
    </submittedName>
</protein>
<feature type="non-terminal residue" evidence="2">
    <location>
        <position position="1"/>
    </location>
</feature>
<evidence type="ECO:0000313" key="3">
    <source>
        <dbReference type="Proteomes" id="UP000023152"/>
    </source>
</evidence>
<feature type="compositionally biased region" description="Basic residues" evidence="1">
    <location>
        <begin position="28"/>
        <end position="39"/>
    </location>
</feature>
<feature type="compositionally biased region" description="Basic and acidic residues" evidence="1">
    <location>
        <begin position="113"/>
        <end position="126"/>
    </location>
</feature>
<comment type="caution">
    <text evidence="2">The sequence shown here is derived from an EMBL/GenBank/DDBJ whole genome shotgun (WGS) entry which is preliminary data.</text>
</comment>
<feature type="compositionally biased region" description="Basic and acidic residues" evidence="1">
    <location>
        <begin position="388"/>
        <end position="399"/>
    </location>
</feature>
<proteinExistence type="predicted"/>
<feature type="region of interest" description="Disordered" evidence="1">
    <location>
        <begin position="1"/>
        <end position="74"/>
    </location>
</feature>
<gene>
    <name evidence="2" type="ORF">RFI_06994</name>
</gene>
<feature type="compositionally biased region" description="Basic residues" evidence="1">
    <location>
        <begin position="400"/>
        <end position="414"/>
    </location>
</feature>
<reference evidence="2 3" key="1">
    <citation type="journal article" date="2013" name="Curr. Biol.">
        <title>The Genome of the Foraminiferan Reticulomyxa filosa.</title>
        <authorList>
            <person name="Glockner G."/>
            <person name="Hulsmann N."/>
            <person name="Schleicher M."/>
            <person name="Noegel A.A."/>
            <person name="Eichinger L."/>
            <person name="Gallinger C."/>
            <person name="Pawlowski J."/>
            <person name="Sierra R."/>
            <person name="Euteneuer U."/>
            <person name="Pillet L."/>
            <person name="Moustafa A."/>
            <person name="Platzer M."/>
            <person name="Groth M."/>
            <person name="Szafranski K."/>
            <person name="Schliwa M."/>
        </authorList>
    </citation>
    <scope>NUCLEOTIDE SEQUENCE [LARGE SCALE GENOMIC DNA]</scope>
</reference>
<feature type="region of interest" description="Disordered" evidence="1">
    <location>
        <begin position="303"/>
        <end position="414"/>
    </location>
</feature>
<feature type="compositionally biased region" description="Basic and acidic residues" evidence="1">
    <location>
        <begin position="363"/>
        <end position="378"/>
    </location>
</feature>